<comment type="caution">
    <text evidence="2">The sequence shown here is derived from an EMBL/GenBank/DDBJ whole genome shotgun (WGS) entry which is preliminary data.</text>
</comment>
<proteinExistence type="predicted"/>
<evidence type="ECO:0008006" key="4">
    <source>
        <dbReference type="Google" id="ProtNLM"/>
    </source>
</evidence>
<dbReference type="PROSITE" id="PS51257">
    <property type="entry name" value="PROKAR_LIPOPROTEIN"/>
    <property type="match status" value="1"/>
</dbReference>
<organism evidence="2 3">
    <name type="scientific">Neisseria elongata subsp. nitroreducens</name>
    <dbReference type="NCBI Taxonomy" id="90367"/>
    <lineage>
        <taxon>Bacteria</taxon>
        <taxon>Pseudomonadati</taxon>
        <taxon>Pseudomonadota</taxon>
        <taxon>Betaproteobacteria</taxon>
        <taxon>Neisseriales</taxon>
        <taxon>Neisseriaceae</taxon>
        <taxon>Neisseria</taxon>
    </lineage>
</organism>
<dbReference type="EMBL" id="JAGJWT010000018">
    <property type="protein sequence ID" value="MBS9341633.1"/>
    <property type="molecule type" value="Genomic_DNA"/>
</dbReference>
<protein>
    <recommendedName>
        <fullName evidence="4">Lipoprotein</fullName>
    </recommendedName>
</protein>
<dbReference type="AlphaFoldDB" id="A0A9X0ZW59"/>
<feature type="signal peptide" evidence="1">
    <location>
        <begin position="1"/>
        <end position="20"/>
    </location>
</feature>
<sequence length="161" mass="17828">MNASKILLPALFCAVLAACARPRYPLPEPYVAVRGQPYYWEIDPDKVFNCFIRGSTAGHGYQTRNDPCRFSHDGNFNETDLKGTGFRLEGAVIVESSVPLLLGPFGPITSYDKRVAFPVVIQMVESDSPLLAKCRRVDYLQAETKGGYRGDAVAYDCGKDR</sequence>
<keyword evidence="1" id="KW-0732">Signal</keyword>
<evidence type="ECO:0000256" key="1">
    <source>
        <dbReference type="SAM" id="SignalP"/>
    </source>
</evidence>
<evidence type="ECO:0000313" key="2">
    <source>
        <dbReference type="EMBL" id="MBS9341633.1"/>
    </source>
</evidence>
<name>A0A9X0ZW59_NEIEL</name>
<dbReference type="Proteomes" id="UP000708805">
    <property type="component" value="Unassembled WGS sequence"/>
</dbReference>
<gene>
    <name evidence="2" type="ORF">J8641_12670</name>
</gene>
<evidence type="ECO:0000313" key="3">
    <source>
        <dbReference type="Proteomes" id="UP000708805"/>
    </source>
</evidence>
<feature type="chain" id="PRO_5040864834" description="Lipoprotein" evidence="1">
    <location>
        <begin position="21"/>
        <end position="161"/>
    </location>
</feature>
<dbReference type="RefSeq" id="WP_214038569.1">
    <property type="nucleotide sequence ID" value="NZ_JAGJWT010000018.1"/>
</dbReference>
<reference evidence="2" key="1">
    <citation type="submission" date="2021-04" db="EMBL/GenBank/DDBJ databases">
        <title>Genomic characterization of endocarditis-associated Neisseria elongata subsp. nitroreducens.</title>
        <authorList>
            <person name="Schorner M."/>
            <person name="Passarelli-Araujo H."/>
            <person name="Scheffer M."/>
            <person name="Barazzetti F."/>
            <person name="Martins J."/>
            <person name="Machado H."/>
            <person name="Palmeiro J."/>
            <person name="Bazzo M."/>
        </authorList>
    </citation>
    <scope>NUCLEOTIDE SEQUENCE</scope>
    <source>
        <strain evidence="2">Nel_M001</strain>
    </source>
</reference>
<accession>A0A9X0ZW59</accession>